<feature type="transmembrane region" description="Helical" evidence="1">
    <location>
        <begin position="6"/>
        <end position="24"/>
    </location>
</feature>
<keyword evidence="1" id="KW-0472">Membrane</keyword>
<name>A0A382TQG8_9ZZZZ</name>
<evidence type="ECO:0000256" key="1">
    <source>
        <dbReference type="SAM" id="Phobius"/>
    </source>
</evidence>
<dbReference type="EMBL" id="UINC01138044">
    <property type="protein sequence ID" value="SVD23751.1"/>
    <property type="molecule type" value="Genomic_DNA"/>
</dbReference>
<protein>
    <submittedName>
        <fullName evidence="2">Uncharacterized protein</fullName>
    </submittedName>
</protein>
<keyword evidence="1" id="KW-0812">Transmembrane</keyword>
<accession>A0A382TQG8</accession>
<organism evidence="2">
    <name type="scientific">marine metagenome</name>
    <dbReference type="NCBI Taxonomy" id="408172"/>
    <lineage>
        <taxon>unclassified sequences</taxon>
        <taxon>metagenomes</taxon>
        <taxon>ecological metagenomes</taxon>
    </lineage>
</organism>
<proteinExistence type="predicted"/>
<reference evidence="2" key="1">
    <citation type="submission" date="2018-05" db="EMBL/GenBank/DDBJ databases">
        <authorList>
            <person name="Lanie J.A."/>
            <person name="Ng W.-L."/>
            <person name="Kazmierczak K.M."/>
            <person name="Andrzejewski T.M."/>
            <person name="Davidsen T.M."/>
            <person name="Wayne K.J."/>
            <person name="Tettelin H."/>
            <person name="Glass J.I."/>
            <person name="Rusch D."/>
            <person name="Podicherti R."/>
            <person name="Tsui H.-C.T."/>
            <person name="Winkler M.E."/>
        </authorList>
    </citation>
    <scope>NUCLEOTIDE SEQUENCE</scope>
</reference>
<evidence type="ECO:0000313" key="2">
    <source>
        <dbReference type="EMBL" id="SVD23751.1"/>
    </source>
</evidence>
<sequence>MTETTLLILVLLFLAGSLGVVVYYDRKIVKAIAKYEKRMEQKGILKRHFSKPTT</sequence>
<keyword evidence="1" id="KW-1133">Transmembrane helix</keyword>
<dbReference type="AlphaFoldDB" id="A0A382TQG8"/>
<gene>
    <name evidence="2" type="ORF">METZ01_LOCUS376605</name>
</gene>